<dbReference type="PANTHER" id="PTHR22911:SF137">
    <property type="entry name" value="SOLUTE CARRIER FAMILY 35 MEMBER G2-RELATED"/>
    <property type="match status" value="1"/>
</dbReference>
<feature type="transmembrane region" description="Helical" evidence="2">
    <location>
        <begin position="6"/>
        <end position="25"/>
    </location>
</feature>
<evidence type="ECO:0000256" key="1">
    <source>
        <dbReference type="ARBA" id="ARBA00007362"/>
    </source>
</evidence>
<feature type="domain" description="EamA" evidence="3">
    <location>
        <begin position="3"/>
        <end position="130"/>
    </location>
</feature>
<feature type="transmembrane region" description="Helical" evidence="2">
    <location>
        <begin position="61"/>
        <end position="82"/>
    </location>
</feature>
<evidence type="ECO:0000313" key="5">
    <source>
        <dbReference type="Proteomes" id="UP001165378"/>
    </source>
</evidence>
<dbReference type="Proteomes" id="UP001165378">
    <property type="component" value="Unassembled WGS sequence"/>
</dbReference>
<name>A0AA41U144_9ACTN</name>
<feature type="transmembrane region" description="Helical" evidence="2">
    <location>
        <begin position="32"/>
        <end position="55"/>
    </location>
</feature>
<dbReference type="InterPro" id="IPR000620">
    <property type="entry name" value="EamA_dom"/>
</dbReference>
<organism evidence="4 5">
    <name type="scientific">Yinghuangia soli</name>
    <dbReference type="NCBI Taxonomy" id="2908204"/>
    <lineage>
        <taxon>Bacteria</taxon>
        <taxon>Bacillati</taxon>
        <taxon>Actinomycetota</taxon>
        <taxon>Actinomycetes</taxon>
        <taxon>Kitasatosporales</taxon>
        <taxon>Streptomycetaceae</taxon>
        <taxon>Yinghuangia</taxon>
    </lineage>
</organism>
<reference evidence="4" key="1">
    <citation type="submission" date="2022-01" db="EMBL/GenBank/DDBJ databases">
        <title>Genome-Based Taxonomic Classification of the Phylum Actinobacteria.</title>
        <authorList>
            <person name="Gao Y."/>
        </authorList>
    </citation>
    <scope>NUCLEOTIDE SEQUENCE</scope>
    <source>
        <strain evidence="4">KLBMP 8922</strain>
    </source>
</reference>
<feature type="transmembrane region" description="Helical" evidence="2">
    <location>
        <begin position="245"/>
        <end position="266"/>
    </location>
</feature>
<feature type="transmembrane region" description="Helical" evidence="2">
    <location>
        <begin position="272"/>
        <end position="294"/>
    </location>
</feature>
<dbReference type="EMBL" id="JAKFHA010000003">
    <property type="protein sequence ID" value="MCF2527117.1"/>
    <property type="molecule type" value="Genomic_DNA"/>
</dbReference>
<dbReference type="Pfam" id="PF00892">
    <property type="entry name" value="EamA"/>
    <property type="match status" value="2"/>
</dbReference>
<dbReference type="InterPro" id="IPR037185">
    <property type="entry name" value="EmrE-like"/>
</dbReference>
<dbReference type="RefSeq" id="WP_235051264.1">
    <property type="nucleotide sequence ID" value="NZ_JAKFHA010000003.1"/>
</dbReference>
<gene>
    <name evidence="4" type="ORF">LZ495_07785</name>
</gene>
<comment type="caution">
    <text evidence="4">The sequence shown here is derived from an EMBL/GenBank/DDBJ whole genome shotgun (WGS) entry which is preliminary data.</text>
</comment>
<dbReference type="PANTHER" id="PTHR22911">
    <property type="entry name" value="ACYL-MALONYL CONDENSING ENZYME-RELATED"/>
    <property type="match status" value="1"/>
</dbReference>
<comment type="similarity">
    <text evidence="1">Belongs to the EamA transporter family.</text>
</comment>
<sequence>MTITLALLTSVLWGLADFGAGLLTRRMAAARVVVLSQSAAVLVLGAVVLATGAFSEAGPRLWFAAAAGVVGPLALLCFYSALARGPMGVVSPLATAGVFIPVSIGLAVDGDRPGLLQYAGIAVAIAGIAMAGGLRLGGAAIQRKTLMLTMGSALGFGTVFALVAEASTTVTGLFLALFVQRCVNVVVGGAALAVTERRARAGGGKSPAPAAGPLPAAASAGSVVATATLPVAAARAERRPWPWKLALALTAVGIADVAANGTYASAAQHGPVTVAAVLASLYPVITSLAARGFLKERLETAQAVGAGLALAGTVLLAAG</sequence>
<proteinExistence type="inferred from homology"/>
<keyword evidence="2" id="KW-1133">Transmembrane helix</keyword>
<keyword evidence="5" id="KW-1185">Reference proteome</keyword>
<evidence type="ECO:0000256" key="2">
    <source>
        <dbReference type="SAM" id="Phobius"/>
    </source>
</evidence>
<evidence type="ECO:0000259" key="3">
    <source>
        <dbReference type="Pfam" id="PF00892"/>
    </source>
</evidence>
<dbReference type="SUPFAM" id="SSF103481">
    <property type="entry name" value="Multidrug resistance efflux transporter EmrE"/>
    <property type="match status" value="2"/>
</dbReference>
<accession>A0AA41U144</accession>
<dbReference type="Gene3D" id="1.10.3730.20">
    <property type="match status" value="2"/>
</dbReference>
<feature type="transmembrane region" description="Helical" evidence="2">
    <location>
        <begin position="170"/>
        <end position="195"/>
    </location>
</feature>
<feature type="transmembrane region" description="Helical" evidence="2">
    <location>
        <begin position="114"/>
        <end position="134"/>
    </location>
</feature>
<feature type="transmembrane region" description="Helical" evidence="2">
    <location>
        <begin position="89"/>
        <end position="108"/>
    </location>
</feature>
<dbReference type="GO" id="GO:0016020">
    <property type="term" value="C:membrane"/>
    <property type="evidence" value="ECO:0007669"/>
    <property type="project" value="InterPro"/>
</dbReference>
<evidence type="ECO:0000313" key="4">
    <source>
        <dbReference type="EMBL" id="MCF2527117.1"/>
    </source>
</evidence>
<keyword evidence="2" id="KW-0472">Membrane</keyword>
<feature type="transmembrane region" description="Helical" evidence="2">
    <location>
        <begin position="146"/>
        <end position="164"/>
    </location>
</feature>
<dbReference type="AlphaFoldDB" id="A0AA41U144"/>
<feature type="transmembrane region" description="Helical" evidence="2">
    <location>
        <begin position="301"/>
        <end position="318"/>
    </location>
</feature>
<keyword evidence="2" id="KW-0812">Transmembrane</keyword>
<protein>
    <submittedName>
        <fullName evidence="4">DMT family transporter</fullName>
    </submittedName>
</protein>
<feature type="domain" description="EamA" evidence="3">
    <location>
        <begin position="220"/>
        <end position="316"/>
    </location>
</feature>